<evidence type="ECO:0000313" key="2">
    <source>
        <dbReference type="EMBL" id="MFB9325704.1"/>
    </source>
</evidence>
<protein>
    <submittedName>
        <fullName evidence="2">Thioredoxin family protein</fullName>
    </submittedName>
</protein>
<name>A0ABV5KKH3_9BACL</name>
<proteinExistence type="predicted"/>
<reference evidence="2 3" key="1">
    <citation type="submission" date="2024-09" db="EMBL/GenBank/DDBJ databases">
        <authorList>
            <person name="Sun Q."/>
            <person name="Mori K."/>
        </authorList>
    </citation>
    <scope>NUCLEOTIDE SEQUENCE [LARGE SCALE GENOMIC DNA]</scope>
    <source>
        <strain evidence="2 3">TISTR 2452</strain>
    </source>
</reference>
<organism evidence="2 3">
    <name type="scientific">Paenibacillus aurantiacus</name>
    <dbReference type="NCBI Taxonomy" id="1936118"/>
    <lineage>
        <taxon>Bacteria</taxon>
        <taxon>Bacillati</taxon>
        <taxon>Bacillota</taxon>
        <taxon>Bacilli</taxon>
        <taxon>Bacillales</taxon>
        <taxon>Paenibacillaceae</taxon>
        <taxon>Paenibacillus</taxon>
    </lineage>
</organism>
<keyword evidence="3" id="KW-1185">Reference proteome</keyword>
<sequence length="106" mass="11845">MKELTELTEKELLSRLAEAGGGREAILFFTPLCGTCKVAERMLQVVEASGQAIPLHKLNINYARELRQRWQVASVPCLVVVEAGEVQAREYAMHGVDFLFNLLKEA</sequence>
<dbReference type="Pfam" id="PF00085">
    <property type="entry name" value="Thioredoxin"/>
    <property type="match status" value="1"/>
</dbReference>
<feature type="domain" description="Thioredoxin" evidence="1">
    <location>
        <begin position="26"/>
        <end position="90"/>
    </location>
</feature>
<evidence type="ECO:0000313" key="3">
    <source>
        <dbReference type="Proteomes" id="UP001589747"/>
    </source>
</evidence>
<dbReference type="InterPro" id="IPR036249">
    <property type="entry name" value="Thioredoxin-like_sf"/>
</dbReference>
<accession>A0ABV5KKH3</accession>
<comment type="caution">
    <text evidence="2">The sequence shown here is derived from an EMBL/GenBank/DDBJ whole genome shotgun (WGS) entry which is preliminary data.</text>
</comment>
<evidence type="ECO:0000259" key="1">
    <source>
        <dbReference type="Pfam" id="PF00085"/>
    </source>
</evidence>
<dbReference type="SUPFAM" id="SSF52833">
    <property type="entry name" value="Thioredoxin-like"/>
    <property type="match status" value="1"/>
</dbReference>
<dbReference type="InterPro" id="IPR013766">
    <property type="entry name" value="Thioredoxin_domain"/>
</dbReference>
<dbReference type="Gene3D" id="3.40.30.10">
    <property type="entry name" value="Glutaredoxin"/>
    <property type="match status" value="1"/>
</dbReference>
<dbReference type="RefSeq" id="WP_377492061.1">
    <property type="nucleotide sequence ID" value="NZ_JBHMDO010000015.1"/>
</dbReference>
<dbReference type="CDD" id="cd02947">
    <property type="entry name" value="TRX_family"/>
    <property type="match status" value="1"/>
</dbReference>
<dbReference type="EMBL" id="JBHMDO010000015">
    <property type="protein sequence ID" value="MFB9325704.1"/>
    <property type="molecule type" value="Genomic_DNA"/>
</dbReference>
<gene>
    <name evidence="2" type="ORF">ACFFSY_07175</name>
</gene>
<dbReference type="Proteomes" id="UP001589747">
    <property type="component" value="Unassembled WGS sequence"/>
</dbReference>